<feature type="compositionally biased region" description="Low complexity" evidence="6">
    <location>
        <begin position="724"/>
        <end position="735"/>
    </location>
</feature>
<feature type="compositionally biased region" description="Polar residues" evidence="6">
    <location>
        <begin position="830"/>
        <end position="841"/>
    </location>
</feature>
<feature type="region of interest" description="Disordered" evidence="6">
    <location>
        <begin position="1"/>
        <end position="162"/>
    </location>
</feature>
<evidence type="ECO:0000256" key="4">
    <source>
        <dbReference type="ARBA" id="ARBA00023163"/>
    </source>
</evidence>
<dbReference type="AlphaFoldDB" id="K0SXC0"/>
<dbReference type="OrthoDB" id="49372at2759"/>
<evidence type="ECO:0000256" key="6">
    <source>
        <dbReference type="SAM" id="MobiDB-lite"/>
    </source>
</evidence>
<feature type="compositionally biased region" description="Basic and acidic residues" evidence="6">
    <location>
        <begin position="475"/>
        <end position="484"/>
    </location>
</feature>
<feature type="region of interest" description="Disordered" evidence="6">
    <location>
        <begin position="773"/>
        <end position="888"/>
    </location>
</feature>
<feature type="compositionally biased region" description="Basic residues" evidence="6">
    <location>
        <begin position="844"/>
        <end position="854"/>
    </location>
</feature>
<feature type="compositionally biased region" description="Basic and acidic residues" evidence="6">
    <location>
        <begin position="873"/>
        <end position="883"/>
    </location>
</feature>
<dbReference type="eggNOG" id="ENOG502RUM5">
    <property type="taxonomic scope" value="Eukaryota"/>
</dbReference>
<feature type="compositionally biased region" description="Basic and acidic residues" evidence="6">
    <location>
        <begin position="93"/>
        <end position="102"/>
    </location>
</feature>
<gene>
    <name evidence="8" type="ORF">THAOC_08614</name>
</gene>
<feature type="compositionally biased region" description="Basic and acidic residues" evidence="6">
    <location>
        <begin position="450"/>
        <end position="462"/>
    </location>
</feature>
<evidence type="ECO:0000256" key="2">
    <source>
        <dbReference type="ARBA" id="ARBA00023015"/>
    </source>
</evidence>
<feature type="compositionally biased region" description="Basic and acidic residues" evidence="6">
    <location>
        <begin position="597"/>
        <end position="610"/>
    </location>
</feature>
<dbReference type="Gene3D" id="3.30.730.10">
    <property type="entry name" value="AP2/ERF domain"/>
    <property type="match status" value="1"/>
</dbReference>
<keyword evidence="4" id="KW-0804">Transcription</keyword>
<reference evidence="8 9" key="1">
    <citation type="journal article" date="2012" name="Genome Biol.">
        <title>Genome and low-iron response of an oceanic diatom adapted to chronic iron limitation.</title>
        <authorList>
            <person name="Lommer M."/>
            <person name="Specht M."/>
            <person name="Roy A.S."/>
            <person name="Kraemer L."/>
            <person name="Andreson R."/>
            <person name="Gutowska M.A."/>
            <person name="Wolf J."/>
            <person name="Bergner S.V."/>
            <person name="Schilhabel M.B."/>
            <person name="Klostermeier U.C."/>
            <person name="Beiko R.G."/>
            <person name="Rosenstiel P."/>
            <person name="Hippler M."/>
            <person name="Laroche J."/>
        </authorList>
    </citation>
    <scope>NUCLEOTIDE SEQUENCE [LARGE SCALE GENOMIC DNA]</scope>
    <source>
        <strain evidence="8 9">CCMP1005</strain>
    </source>
</reference>
<keyword evidence="9" id="KW-1185">Reference proteome</keyword>
<feature type="domain" description="AP2/ERF" evidence="7">
    <location>
        <begin position="614"/>
        <end position="654"/>
    </location>
</feature>
<feature type="compositionally biased region" description="Polar residues" evidence="6">
    <location>
        <begin position="230"/>
        <end position="247"/>
    </location>
</feature>
<evidence type="ECO:0000256" key="5">
    <source>
        <dbReference type="ARBA" id="ARBA00023242"/>
    </source>
</evidence>
<keyword evidence="2" id="KW-0805">Transcription regulation</keyword>
<dbReference type="PROSITE" id="PS51032">
    <property type="entry name" value="AP2_ERF"/>
    <property type="match status" value="1"/>
</dbReference>
<accession>K0SXC0</accession>
<feature type="region of interest" description="Disordered" evidence="6">
    <location>
        <begin position="987"/>
        <end position="1010"/>
    </location>
</feature>
<evidence type="ECO:0000259" key="7">
    <source>
        <dbReference type="PROSITE" id="PS51032"/>
    </source>
</evidence>
<comment type="subcellular location">
    <subcellularLocation>
        <location evidence="1">Nucleus</location>
    </subcellularLocation>
</comment>
<protein>
    <recommendedName>
        <fullName evidence="7">AP2/ERF domain-containing protein</fullName>
    </recommendedName>
</protein>
<dbReference type="Gene3D" id="2.30.30.140">
    <property type="match status" value="2"/>
</dbReference>
<feature type="region of interest" description="Disordered" evidence="6">
    <location>
        <begin position="580"/>
        <end position="621"/>
    </location>
</feature>
<organism evidence="8 9">
    <name type="scientific">Thalassiosira oceanica</name>
    <name type="common">Marine diatom</name>
    <dbReference type="NCBI Taxonomy" id="159749"/>
    <lineage>
        <taxon>Eukaryota</taxon>
        <taxon>Sar</taxon>
        <taxon>Stramenopiles</taxon>
        <taxon>Ochrophyta</taxon>
        <taxon>Bacillariophyta</taxon>
        <taxon>Coscinodiscophyceae</taxon>
        <taxon>Thalassiosirophycidae</taxon>
        <taxon>Thalassiosirales</taxon>
        <taxon>Thalassiosiraceae</taxon>
        <taxon>Thalassiosira</taxon>
    </lineage>
</organism>
<feature type="compositionally biased region" description="Polar residues" evidence="6">
    <location>
        <begin position="612"/>
        <end position="621"/>
    </location>
</feature>
<feature type="compositionally biased region" description="Basic and acidic residues" evidence="6">
    <location>
        <begin position="773"/>
        <end position="783"/>
    </location>
</feature>
<dbReference type="GO" id="GO:0003677">
    <property type="term" value="F:DNA binding"/>
    <property type="evidence" value="ECO:0007669"/>
    <property type="project" value="UniProtKB-KW"/>
</dbReference>
<evidence type="ECO:0000256" key="3">
    <source>
        <dbReference type="ARBA" id="ARBA00023125"/>
    </source>
</evidence>
<keyword evidence="3" id="KW-0238">DNA-binding</keyword>
<dbReference type="InterPro" id="IPR016177">
    <property type="entry name" value="DNA-bd_dom_sf"/>
</dbReference>
<feature type="compositionally biased region" description="Basic residues" evidence="6">
    <location>
        <begin position="311"/>
        <end position="320"/>
    </location>
</feature>
<dbReference type="Proteomes" id="UP000266841">
    <property type="component" value="Unassembled WGS sequence"/>
</dbReference>
<keyword evidence="5" id="KW-0539">Nucleus</keyword>
<dbReference type="InterPro" id="IPR036955">
    <property type="entry name" value="AP2/ERF_dom_sf"/>
</dbReference>
<proteinExistence type="predicted"/>
<dbReference type="GO" id="GO:0005634">
    <property type="term" value="C:nucleus"/>
    <property type="evidence" value="ECO:0007669"/>
    <property type="project" value="UniProtKB-SubCell"/>
</dbReference>
<feature type="compositionally biased region" description="Basic residues" evidence="6">
    <location>
        <begin position="371"/>
        <end position="382"/>
    </location>
</feature>
<feature type="region of interest" description="Disordered" evidence="6">
    <location>
        <begin position="443"/>
        <end position="501"/>
    </location>
</feature>
<dbReference type="EMBL" id="AGNL01009125">
    <property type="protein sequence ID" value="EJK70065.1"/>
    <property type="molecule type" value="Genomic_DNA"/>
</dbReference>
<dbReference type="SUPFAM" id="SSF54171">
    <property type="entry name" value="DNA-binding domain"/>
    <property type="match status" value="1"/>
</dbReference>
<feature type="compositionally biased region" description="Low complexity" evidence="6">
    <location>
        <begin position="29"/>
        <end position="39"/>
    </location>
</feature>
<evidence type="ECO:0000256" key="1">
    <source>
        <dbReference type="ARBA" id="ARBA00004123"/>
    </source>
</evidence>
<evidence type="ECO:0000313" key="8">
    <source>
        <dbReference type="EMBL" id="EJK70065.1"/>
    </source>
</evidence>
<dbReference type="GO" id="GO:0003700">
    <property type="term" value="F:DNA-binding transcription factor activity"/>
    <property type="evidence" value="ECO:0007669"/>
    <property type="project" value="InterPro"/>
</dbReference>
<comment type="caution">
    <text evidence="8">The sequence shown here is derived from an EMBL/GenBank/DDBJ whole genome shotgun (WGS) entry which is preliminary data.</text>
</comment>
<dbReference type="InterPro" id="IPR016197">
    <property type="entry name" value="Chromo-like_dom_sf"/>
</dbReference>
<feature type="compositionally biased region" description="Basic and acidic residues" evidence="6">
    <location>
        <begin position="44"/>
        <end position="53"/>
    </location>
</feature>
<feature type="compositionally biased region" description="Basic residues" evidence="6">
    <location>
        <begin position="580"/>
        <end position="596"/>
    </location>
</feature>
<evidence type="ECO:0000313" key="9">
    <source>
        <dbReference type="Proteomes" id="UP000266841"/>
    </source>
</evidence>
<feature type="compositionally biased region" description="Basic residues" evidence="6">
    <location>
        <begin position="83"/>
        <end position="92"/>
    </location>
</feature>
<sequence length="1010" mass="112511">MSHEEFPTLGTSRKRERSESPVAARQVSEEAIGSASGSGDESGGDERKGDEIIPTRNKTAMRKNAEQRSSTQNPLAKDDSGRSSRRGGRSRKLNIDYRDRIYSKSVEPVNSQDTKSRETRRPSTPFERPPGPYDAGGKNLKSDEMSDQDTPPGSEIHPSKLKVSTRILILYKSATLYKGTILNRRFTDKGDEYLVHYDGNKKSNQKWVAGTNIRGLIEDESGDEDGTGATGSSAPQIERSSAGSTKLTKVDSPNAKPVGTRGRGGVRPGAGRKYVNGKAVNTGYVPDEVSSSPSARRTRQMNSSVKSEGKSKKKSPRLKKNNPEFTDADGVAGTLRRKRSPGRSSREMSVPDAVRNLSKGEECDEDGNSAHPKKRRRLFQRRSHVEMLMADEFKESTRRPTRSESVDFSREMALAKRSASQIKRRRNNIDMLLADDAARRVSELSFSSSSKKDPKDGKERARASVAAKTKRKPKKCEGRPKMCDGELPPLDEMPGSEVDTTGLSEDSRVLVLYRGVSLYRATVQGRRRRLINDSNADEEDEFLVHYDGNKKTNLKWVRAVLIRGLLDDDDKLIQEKPIRRISRATRAKPKANSPRKRSTERPLKSDDLVKKSPSSRGITQRTSGKWQVQVYYAGKSRYIGVFNSEHNAATAYKVVHDLCSTYEEFPSSVQVEQNVKAMRGAACAATNTDMPKYRSRLRVGLNDGPISLKGGGRERRARKIDVASSSDGSTSSPLLSDDDESIYEEQRIFFSPVKHQLERLEKMNDKKRKLREKDLFLDDDPPKKRGLGRVNGIHQSRKIRAPSDLDPRPKRSGPMIHQRKVAAPSDLDARSTNSAGPNLTISAPKKRGPGRPKKSLMAVETMGSKKRGPGRPRKSDQVHSRTEDDSDVQFEKVGVTERPSRQLLHFIRALSPSKQRSSIAKGLRVKVRFADNNWYGGIVASSSQQGSLINIHFDDGTMEECDFPDRDVIVDDVGNGRHRQRCIMNASTFAPPDESERQGDLKTPPETQKL</sequence>
<feature type="region of interest" description="Disordered" evidence="6">
    <location>
        <begin position="218"/>
        <end position="382"/>
    </location>
</feature>
<feature type="region of interest" description="Disordered" evidence="6">
    <location>
        <begin position="704"/>
        <end position="738"/>
    </location>
</feature>
<dbReference type="SUPFAM" id="SSF54160">
    <property type="entry name" value="Chromo domain-like"/>
    <property type="match status" value="1"/>
</dbReference>
<name>K0SXC0_THAOC</name>
<dbReference type="InterPro" id="IPR001471">
    <property type="entry name" value="AP2/ERF_dom"/>
</dbReference>